<dbReference type="AlphaFoldDB" id="A0A4S8L4S5"/>
<gene>
    <name evidence="1" type="ORF">K435DRAFT_765909</name>
</gene>
<dbReference type="PANTHER" id="PTHR47473:SF1">
    <property type="entry name" value="METHYLTRANSFERASE DOMAIN-CONTAINING PROTEIN"/>
    <property type="match status" value="1"/>
</dbReference>
<dbReference type="InterPro" id="IPR021829">
    <property type="entry name" value="DUF3419"/>
</dbReference>
<protein>
    <recommendedName>
        <fullName evidence="3">S-adenosyl-L-methionine-dependent methyltransferase</fullName>
    </recommendedName>
</protein>
<dbReference type="Proteomes" id="UP000297245">
    <property type="component" value="Unassembled WGS sequence"/>
</dbReference>
<dbReference type="EMBL" id="ML179670">
    <property type="protein sequence ID" value="THU83333.1"/>
    <property type="molecule type" value="Genomic_DNA"/>
</dbReference>
<accession>A0A4S8L4S5</accession>
<name>A0A4S8L4S5_DENBC</name>
<reference evidence="1 2" key="1">
    <citation type="journal article" date="2019" name="Nat. Ecol. Evol.">
        <title>Megaphylogeny resolves global patterns of mushroom evolution.</title>
        <authorList>
            <person name="Varga T."/>
            <person name="Krizsan K."/>
            <person name="Foldi C."/>
            <person name="Dima B."/>
            <person name="Sanchez-Garcia M."/>
            <person name="Sanchez-Ramirez S."/>
            <person name="Szollosi G.J."/>
            <person name="Szarkandi J.G."/>
            <person name="Papp V."/>
            <person name="Albert L."/>
            <person name="Andreopoulos W."/>
            <person name="Angelini C."/>
            <person name="Antonin V."/>
            <person name="Barry K.W."/>
            <person name="Bougher N.L."/>
            <person name="Buchanan P."/>
            <person name="Buyck B."/>
            <person name="Bense V."/>
            <person name="Catcheside P."/>
            <person name="Chovatia M."/>
            <person name="Cooper J."/>
            <person name="Damon W."/>
            <person name="Desjardin D."/>
            <person name="Finy P."/>
            <person name="Geml J."/>
            <person name="Haridas S."/>
            <person name="Hughes K."/>
            <person name="Justo A."/>
            <person name="Karasinski D."/>
            <person name="Kautmanova I."/>
            <person name="Kiss B."/>
            <person name="Kocsube S."/>
            <person name="Kotiranta H."/>
            <person name="LaButti K.M."/>
            <person name="Lechner B.E."/>
            <person name="Liimatainen K."/>
            <person name="Lipzen A."/>
            <person name="Lukacs Z."/>
            <person name="Mihaltcheva S."/>
            <person name="Morgado L.N."/>
            <person name="Niskanen T."/>
            <person name="Noordeloos M.E."/>
            <person name="Ohm R.A."/>
            <person name="Ortiz-Santana B."/>
            <person name="Ovrebo C."/>
            <person name="Racz N."/>
            <person name="Riley R."/>
            <person name="Savchenko A."/>
            <person name="Shiryaev A."/>
            <person name="Soop K."/>
            <person name="Spirin V."/>
            <person name="Szebenyi C."/>
            <person name="Tomsovsky M."/>
            <person name="Tulloss R.E."/>
            <person name="Uehling J."/>
            <person name="Grigoriev I.V."/>
            <person name="Vagvolgyi C."/>
            <person name="Papp T."/>
            <person name="Martin F.M."/>
            <person name="Miettinen O."/>
            <person name="Hibbett D.S."/>
            <person name="Nagy L.G."/>
        </authorList>
    </citation>
    <scope>NUCLEOTIDE SEQUENCE [LARGE SCALE GENOMIC DNA]</scope>
    <source>
        <strain evidence="1 2">CBS 962.96</strain>
    </source>
</reference>
<proteinExistence type="predicted"/>
<evidence type="ECO:0000313" key="2">
    <source>
        <dbReference type="Proteomes" id="UP000297245"/>
    </source>
</evidence>
<evidence type="ECO:0008006" key="3">
    <source>
        <dbReference type="Google" id="ProtNLM"/>
    </source>
</evidence>
<dbReference type="Pfam" id="PF11899">
    <property type="entry name" value="DUF3419"/>
    <property type="match status" value="1"/>
</dbReference>
<dbReference type="PANTHER" id="PTHR47473">
    <property type="entry name" value="BTA1P"/>
    <property type="match status" value="1"/>
</dbReference>
<organism evidence="1 2">
    <name type="scientific">Dendrothele bispora (strain CBS 962.96)</name>
    <dbReference type="NCBI Taxonomy" id="1314807"/>
    <lineage>
        <taxon>Eukaryota</taxon>
        <taxon>Fungi</taxon>
        <taxon>Dikarya</taxon>
        <taxon>Basidiomycota</taxon>
        <taxon>Agaricomycotina</taxon>
        <taxon>Agaricomycetes</taxon>
        <taxon>Agaricomycetidae</taxon>
        <taxon>Agaricales</taxon>
        <taxon>Agaricales incertae sedis</taxon>
        <taxon>Dendrothele</taxon>
    </lineage>
</organism>
<evidence type="ECO:0000313" key="1">
    <source>
        <dbReference type="EMBL" id="THU83333.1"/>
    </source>
</evidence>
<sequence>MYAPQRVLDMSILRNEVVHQKENGRRSFHLHPWRIPYIDTPAQKEFNTFIYGFTWEDPEVDVKYLKLTDSDTMFVITSAGDNALHYAISSSPRVIHCVDMNPCQGHLLELKLASIYSLQYADFFSMFGLGYHPNFRELLNTKIAPHLSSSAYQFWCTNVKAFSSSFYLQGYSGWAVKTFKLLFRLAGLKKDIERMCNCDTIAEQLDVWLNKVRPVMLSPFVVAILKSPVFCWNALGVPMNQRKMLMDEGSIYEYVRDTLDPILSSYLLKTQNYFYRLVLLGQYSPSCCPEYVTLSGFNALKNNNGQLLDTFRIHTDSIFNVLHGMAACSISRSLVMDHLDWFSEDSEVVRDEIAELHRVLVPGGSVFWRSAAKNPWYVLVFKRSGFAVEPVSVRKGTEIALDRVNMYASFWKATKV</sequence>
<dbReference type="OrthoDB" id="10253390at2759"/>
<keyword evidence="2" id="KW-1185">Reference proteome</keyword>